<accession>A0A955L4A2</accession>
<name>A0A955L4A2_9BACT</name>
<dbReference type="EMBL" id="JAGQLG010000127">
    <property type="protein sequence ID" value="MCA9382411.1"/>
    <property type="molecule type" value="Genomic_DNA"/>
</dbReference>
<protein>
    <recommendedName>
        <fullName evidence="3">DUF4406 domain-containing protein</fullName>
    </recommendedName>
</protein>
<reference evidence="1" key="1">
    <citation type="submission" date="2020-04" db="EMBL/GenBank/DDBJ databases">
        <authorList>
            <person name="Zhang T."/>
        </authorList>
    </citation>
    <scope>NUCLEOTIDE SEQUENCE</scope>
    <source>
        <strain evidence="1">HKST-UBA10</strain>
    </source>
</reference>
<organism evidence="1 2">
    <name type="scientific">Candidatus Dojkabacteria bacterium</name>
    <dbReference type="NCBI Taxonomy" id="2099670"/>
    <lineage>
        <taxon>Bacteria</taxon>
        <taxon>Candidatus Dojkabacteria</taxon>
    </lineage>
</organism>
<evidence type="ECO:0008006" key="3">
    <source>
        <dbReference type="Google" id="ProtNLM"/>
    </source>
</evidence>
<reference evidence="1" key="2">
    <citation type="journal article" date="2021" name="Microbiome">
        <title>Successional dynamics and alternative stable states in a saline activated sludge microbial community over 9 years.</title>
        <authorList>
            <person name="Wang Y."/>
            <person name="Ye J."/>
            <person name="Ju F."/>
            <person name="Liu L."/>
            <person name="Boyd J.A."/>
            <person name="Deng Y."/>
            <person name="Parks D.H."/>
            <person name="Jiang X."/>
            <person name="Yin X."/>
            <person name="Woodcroft B.J."/>
            <person name="Tyson G.W."/>
            <person name="Hugenholtz P."/>
            <person name="Polz M.F."/>
            <person name="Zhang T."/>
        </authorList>
    </citation>
    <scope>NUCLEOTIDE SEQUENCE</scope>
    <source>
        <strain evidence="1">HKST-UBA10</strain>
    </source>
</reference>
<comment type="caution">
    <text evidence="1">The sequence shown here is derived from an EMBL/GenBank/DDBJ whole genome shotgun (WGS) entry which is preliminary data.</text>
</comment>
<dbReference type="Proteomes" id="UP000782843">
    <property type="component" value="Unassembled WGS sequence"/>
</dbReference>
<dbReference type="AlphaFoldDB" id="A0A955L4A2"/>
<sequence length="134" mass="15039">MSEKITICGSMQFAKEMIHLKHQLEDLGWIVLTPDFSEKSSTYESLPFDEKIEVKKEMISNHFGRIKQSTAILVANHDKKGTKGYIGSNTLMEVAVAHVLHKAIYILNDLGPQDCEEEITALSTSFLDGDLKNI</sequence>
<proteinExistence type="predicted"/>
<evidence type="ECO:0000313" key="2">
    <source>
        <dbReference type="Proteomes" id="UP000782843"/>
    </source>
</evidence>
<gene>
    <name evidence="1" type="ORF">KC660_03330</name>
</gene>
<evidence type="ECO:0000313" key="1">
    <source>
        <dbReference type="EMBL" id="MCA9382411.1"/>
    </source>
</evidence>